<dbReference type="RefSeq" id="WP_112790584.1">
    <property type="nucleotide sequence ID" value="NZ_NAQV01000058.1"/>
</dbReference>
<dbReference type="Gene3D" id="3.40.50.300">
    <property type="entry name" value="P-loop containing nucleotide triphosphate hydrolases"/>
    <property type="match status" value="1"/>
</dbReference>
<name>A0A328KPF2_9LACT</name>
<dbReference type="InterPro" id="IPR027417">
    <property type="entry name" value="P-loop_NTPase"/>
</dbReference>
<dbReference type="Proteomes" id="UP000249099">
    <property type="component" value="Unassembled WGS sequence"/>
</dbReference>
<proteinExistence type="predicted"/>
<protein>
    <submittedName>
        <fullName evidence="1">Uncharacterized protein</fullName>
    </submittedName>
</protein>
<reference evidence="1 2" key="1">
    <citation type="submission" date="2017-03" db="EMBL/GenBank/DDBJ databases">
        <title>wgs assembly of Dolosigranulum pigrum KPL CDC strains.</title>
        <authorList>
            <person name="Brugger S.D."/>
            <person name="Pettigrew M."/>
            <person name="Kong Y."/>
            <person name="Lemon K.P."/>
        </authorList>
    </citation>
    <scope>NUCLEOTIDE SEQUENCE [LARGE SCALE GENOMIC DNA]</scope>
    <source>
        <strain evidence="1 2">KPL1931_CDC4294-98</strain>
    </source>
</reference>
<dbReference type="AlphaFoldDB" id="A0A328KPF2"/>
<dbReference type="Pfam" id="PF13479">
    <property type="entry name" value="AAA_24"/>
    <property type="match status" value="1"/>
</dbReference>
<evidence type="ECO:0000313" key="1">
    <source>
        <dbReference type="EMBL" id="RAN61382.1"/>
    </source>
</evidence>
<evidence type="ECO:0000313" key="2">
    <source>
        <dbReference type="Proteomes" id="UP000249099"/>
    </source>
</evidence>
<accession>A0A328KPF2</accession>
<organism evidence="1 2">
    <name type="scientific">Dolosigranulum pigrum</name>
    <dbReference type="NCBI Taxonomy" id="29394"/>
    <lineage>
        <taxon>Bacteria</taxon>
        <taxon>Bacillati</taxon>
        <taxon>Bacillota</taxon>
        <taxon>Bacilli</taxon>
        <taxon>Lactobacillales</taxon>
        <taxon>Carnobacteriaceae</taxon>
        <taxon>Dolosigranulum</taxon>
    </lineage>
</organism>
<dbReference type="SUPFAM" id="SSF52540">
    <property type="entry name" value="P-loop containing nucleoside triphosphate hydrolases"/>
    <property type="match status" value="1"/>
</dbReference>
<comment type="caution">
    <text evidence="1">The sequence shown here is derived from an EMBL/GenBank/DDBJ whole genome shotgun (WGS) entry which is preliminary data.</text>
</comment>
<sequence>MGLFRKPAKKKIGLKALVVGERGVGKTRFALTFPNIAALDSENGMTFYEDTDDGKNLELVANTQSFYDLEDSIDEIADIAEDEGIKTIVIDSETKFYSNIQETIMNVEEKRARRKGRDVLDANLSVRSWGKIKQISEKLQNKKIDLSSKGINIVSVAQVKDKKEKVGEDFQVVGFDIVMSRGADYDYDLILKLFTEEDGTDISYKGKVLKDRTGTFKTGEIVDNPTYDLWADRVENGGEKLDTSYSNNKDEDKYEEEVEEEGKTIVDKMKDLISNADKETKEKIGEELKSAKIPPGADKLTAKKAKKLEEIYEKFAG</sequence>
<dbReference type="EMBL" id="NAQV01000058">
    <property type="protein sequence ID" value="RAN61382.1"/>
    <property type="molecule type" value="Genomic_DNA"/>
</dbReference>
<gene>
    <name evidence="1" type="ORF">B8A44_09475</name>
</gene>